<keyword evidence="2 5" id="KW-0812">Transmembrane</keyword>
<comment type="subcellular location">
    <subcellularLocation>
        <location evidence="1">Membrane</location>
        <topology evidence="1">Multi-pass membrane protein</topology>
    </subcellularLocation>
</comment>
<keyword evidence="7" id="KW-1185">Reference proteome</keyword>
<evidence type="ECO:0000256" key="4">
    <source>
        <dbReference type="ARBA" id="ARBA00023136"/>
    </source>
</evidence>
<dbReference type="SUPFAM" id="SSF81324">
    <property type="entry name" value="Voltage-gated potassium channels"/>
    <property type="match status" value="1"/>
</dbReference>
<dbReference type="OrthoDB" id="6717392at2"/>
<dbReference type="Proteomes" id="UP000431401">
    <property type="component" value="Unassembled WGS sequence"/>
</dbReference>
<evidence type="ECO:0000313" key="6">
    <source>
        <dbReference type="EMBL" id="MQY31512.1"/>
    </source>
</evidence>
<keyword evidence="3 5" id="KW-1133">Transmembrane helix</keyword>
<feature type="transmembrane region" description="Helical" evidence="5">
    <location>
        <begin position="25"/>
        <end position="45"/>
    </location>
</feature>
<comment type="caution">
    <text evidence="6">The sequence shown here is derived from an EMBL/GenBank/DDBJ whole genome shotgun (WGS) entry which is preliminary data.</text>
</comment>
<evidence type="ECO:0008006" key="8">
    <source>
        <dbReference type="Google" id="ProtNLM"/>
    </source>
</evidence>
<keyword evidence="4 5" id="KW-0472">Membrane</keyword>
<sequence length="268" mass="30289">MSQLSAPTGTPAAMAVRQVRLDPEFWVDLVMVLLAAAAVTGLGWIHFQPVAPRTARLVTDADYALCGVFALEFLWRWRFAGWTLAYLLGHWYDVVGMVPVTNVYVRAFRLLRLFALGLRLARAAEQVFGDRVAMVVLNRFFGAIVDTVKRPVTIAVLEEVAEVMRTGQYTRNLASALEENRAELDGLVLELIRNDPQVGRVKYLPFHEDIIRAITDTSFRILMQALADPRVDELIGDVLRENVQQMRRSVMDGVRVEESEDHRAARRP</sequence>
<accession>A0A7K0E2A1</accession>
<dbReference type="Gene3D" id="1.20.120.350">
    <property type="entry name" value="Voltage-gated potassium channels. Chain C"/>
    <property type="match status" value="1"/>
</dbReference>
<evidence type="ECO:0000256" key="3">
    <source>
        <dbReference type="ARBA" id="ARBA00022989"/>
    </source>
</evidence>
<evidence type="ECO:0000313" key="7">
    <source>
        <dbReference type="Proteomes" id="UP000431401"/>
    </source>
</evidence>
<dbReference type="RefSeq" id="WP_153348747.1">
    <property type="nucleotide sequence ID" value="NZ_WEGI01000020.1"/>
</dbReference>
<organism evidence="6 7">
    <name type="scientific">Nocardia aurantia</name>
    <dbReference type="NCBI Taxonomy" id="2585199"/>
    <lineage>
        <taxon>Bacteria</taxon>
        <taxon>Bacillati</taxon>
        <taxon>Actinomycetota</taxon>
        <taxon>Actinomycetes</taxon>
        <taxon>Mycobacteriales</taxon>
        <taxon>Nocardiaceae</taxon>
        <taxon>Nocardia</taxon>
    </lineage>
</organism>
<dbReference type="EMBL" id="WEGI01000020">
    <property type="protein sequence ID" value="MQY31512.1"/>
    <property type="molecule type" value="Genomic_DNA"/>
</dbReference>
<evidence type="ECO:0000256" key="5">
    <source>
        <dbReference type="SAM" id="Phobius"/>
    </source>
</evidence>
<feature type="transmembrane region" description="Helical" evidence="5">
    <location>
        <begin position="83"/>
        <end position="105"/>
    </location>
</feature>
<evidence type="ECO:0000256" key="1">
    <source>
        <dbReference type="ARBA" id="ARBA00004141"/>
    </source>
</evidence>
<protein>
    <recommendedName>
        <fullName evidence="8">Ion transporter</fullName>
    </recommendedName>
</protein>
<gene>
    <name evidence="6" type="ORF">NRB56_71210</name>
</gene>
<dbReference type="InterPro" id="IPR027359">
    <property type="entry name" value="Volt_channel_dom_sf"/>
</dbReference>
<reference evidence="6 7" key="1">
    <citation type="submission" date="2019-10" db="EMBL/GenBank/DDBJ databases">
        <title>Nocardia macrotermitis sp. nov. and Nocardia aurantia sp. nov., isolated from the gut of fungus growing-termite Macrotermes natalensis.</title>
        <authorList>
            <person name="Benndorf R."/>
            <person name="Schwitalla J."/>
            <person name="Martin K."/>
            <person name="De Beer W."/>
            <person name="Kaster A.-K."/>
            <person name="Vollmers J."/>
            <person name="Poulsen M."/>
            <person name="Beemelmanns C."/>
        </authorList>
    </citation>
    <scope>NUCLEOTIDE SEQUENCE [LARGE SCALE GENOMIC DNA]</scope>
    <source>
        <strain evidence="6 7">RB56</strain>
    </source>
</reference>
<dbReference type="GO" id="GO:0016020">
    <property type="term" value="C:membrane"/>
    <property type="evidence" value="ECO:0007669"/>
    <property type="project" value="UniProtKB-SubCell"/>
</dbReference>
<proteinExistence type="predicted"/>
<evidence type="ECO:0000256" key="2">
    <source>
        <dbReference type="ARBA" id="ARBA00022692"/>
    </source>
</evidence>
<dbReference type="AlphaFoldDB" id="A0A7K0E2A1"/>
<name>A0A7K0E2A1_9NOCA</name>